<dbReference type="EMBL" id="FOSZ01000001">
    <property type="protein sequence ID" value="SFK60738.1"/>
    <property type="molecule type" value="Genomic_DNA"/>
</dbReference>
<dbReference type="PANTHER" id="PTHR48207:SF3">
    <property type="entry name" value="SUCCINATE--HYDROXYMETHYLGLUTARATE COA-TRANSFERASE"/>
    <property type="match status" value="1"/>
</dbReference>
<dbReference type="InterPro" id="IPR023606">
    <property type="entry name" value="CoA-Trfase_III_dom_1_sf"/>
</dbReference>
<dbReference type="Gene3D" id="3.30.1540.10">
    <property type="entry name" value="formyl-coa transferase, domain 3"/>
    <property type="match status" value="1"/>
</dbReference>
<dbReference type="InterPro" id="IPR003673">
    <property type="entry name" value="CoA-Trfase_fam_III"/>
</dbReference>
<reference evidence="3" key="1">
    <citation type="submission" date="2016-10" db="EMBL/GenBank/DDBJ databases">
        <authorList>
            <person name="Varghese N."/>
            <person name="Submissions S."/>
        </authorList>
    </citation>
    <scope>NUCLEOTIDE SEQUENCE [LARGE SCALE GENOMIC DNA]</scope>
    <source>
        <strain evidence="3">DSM 28453</strain>
    </source>
</reference>
<protein>
    <submittedName>
        <fullName evidence="2">Crotonobetainyl-CoA:carnitine CoA-transferase CaiB</fullName>
    </submittedName>
</protein>
<dbReference type="AlphaFoldDB" id="A0A1I4AVZ9"/>
<dbReference type="Gene3D" id="3.40.50.10540">
    <property type="entry name" value="Crotonobetainyl-coa:carnitine coa-transferase, domain 1"/>
    <property type="match status" value="1"/>
</dbReference>
<dbReference type="SUPFAM" id="SSF89796">
    <property type="entry name" value="CoA-transferase family III (CaiB/BaiF)"/>
    <property type="match status" value="1"/>
</dbReference>
<name>A0A1I4AVZ9_9RHOB</name>
<sequence>MIILSDVFPRCCLKVKPFAPQDRRVKLHILPSLPNLPTTCRHAIHRRDAQNMTPLKGLKVVELARILAGPWVGQSLADLGAEVIKVEAIEGDDTRRWGPPFIERDDDNTAAYFYSANRGKTSVAADFRTPEGQDTVKRLIAEADILIENFKVGGLAKYGLDYASLSDLNPRLIYCSITGFGQDGPYASRAGYDFMIQGMSGLMSITGEPDQQPQKVGVAVTDVVTGLYSTIGILAAVEQRHTTGKGQHIDMSLLDCATALLANQAMNYLATGQSPARKGNAHPNIAPYQVVPTKDGHIILAVGNDGQFQRACDVLGLTALGTHPNYATNQARVANRDALTERIEEATQQWVSVELLDALERATVPAGPINSVEDALNNPQIQARGMVYEAEGVKGVRGPWTFSDAELALEKAAPKLPK</sequence>
<keyword evidence="3" id="KW-1185">Reference proteome</keyword>
<dbReference type="Pfam" id="PF02515">
    <property type="entry name" value="CoA_transf_3"/>
    <property type="match status" value="1"/>
</dbReference>
<keyword evidence="1 2" id="KW-0808">Transferase</keyword>
<dbReference type="STRING" id="1280847.SAMN04488036_101644"/>
<dbReference type="PANTHER" id="PTHR48207">
    <property type="entry name" value="SUCCINATE--HYDROXYMETHYLGLUTARATE COA-TRANSFERASE"/>
    <property type="match status" value="1"/>
</dbReference>
<dbReference type="GO" id="GO:0008410">
    <property type="term" value="F:CoA-transferase activity"/>
    <property type="evidence" value="ECO:0007669"/>
    <property type="project" value="TreeGrafter"/>
</dbReference>
<dbReference type="InterPro" id="IPR050483">
    <property type="entry name" value="CoA-transferase_III_domain"/>
</dbReference>
<accession>A0A1I4AVZ9</accession>
<evidence type="ECO:0000313" key="2">
    <source>
        <dbReference type="EMBL" id="SFK60738.1"/>
    </source>
</evidence>
<organism evidence="2 3">
    <name type="scientific">Shimia haliotis</name>
    <dbReference type="NCBI Taxonomy" id="1280847"/>
    <lineage>
        <taxon>Bacteria</taxon>
        <taxon>Pseudomonadati</taxon>
        <taxon>Pseudomonadota</taxon>
        <taxon>Alphaproteobacteria</taxon>
        <taxon>Rhodobacterales</taxon>
        <taxon>Roseobacteraceae</taxon>
    </lineage>
</organism>
<gene>
    <name evidence="2" type="ORF">SAMN04488036_101644</name>
</gene>
<evidence type="ECO:0000256" key="1">
    <source>
        <dbReference type="ARBA" id="ARBA00022679"/>
    </source>
</evidence>
<dbReference type="InterPro" id="IPR044855">
    <property type="entry name" value="CoA-Trfase_III_dom3_sf"/>
</dbReference>
<dbReference type="Proteomes" id="UP000198851">
    <property type="component" value="Unassembled WGS sequence"/>
</dbReference>
<evidence type="ECO:0000313" key="3">
    <source>
        <dbReference type="Proteomes" id="UP000198851"/>
    </source>
</evidence>
<proteinExistence type="predicted"/>